<dbReference type="EMBL" id="AWQQ01000015">
    <property type="protein sequence ID" value="PHJ39723.1"/>
    <property type="molecule type" value="Genomic_DNA"/>
</dbReference>
<gene>
    <name evidence="2" type="ORF">P378_01790</name>
</gene>
<accession>A0A2C6MJH5</accession>
<keyword evidence="3" id="KW-1185">Reference proteome</keyword>
<name>A0A2C6MJH5_9FIRM</name>
<protein>
    <recommendedName>
        <fullName evidence="4">DUF3108 domain-containing protein</fullName>
    </recommendedName>
</protein>
<evidence type="ECO:0000313" key="2">
    <source>
        <dbReference type="EMBL" id="PHJ39723.1"/>
    </source>
</evidence>
<dbReference type="AlphaFoldDB" id="A0A2C6MJH5"/>
<reference evidence="2 3" key="1">
    <citation type="submission" date="2013-09" db="EMBL/GenBank/DDBJ databases">
        <title>Biodegradation of hydrocarbons in the deep terrestrial subsurface : characterization of a microbial consortium composed of two Desulfotomaculum species originating from a deep geological formation.</title>
        <authorList>
            <person name="Aullo T."/>
            <person name="Berlendis S."/>
            <person name="Lascourreges J.-F."/>
            <person name="Dessort D."/>
            <person name="Saint-Laurent S."/>
            <person name="Schraauwers B."/>
            <person name="Mas J."/>
            <person name="Magot M."/>
            <person name="Ranchou-Peyruse A."/>
        </authorList>
    </citation>
    <scope>NUCLEOTIDE SEQUENCE [LARGE SCALE GENOMIC DNA]</scope>
    <source>
        <strain evidence="2 3">Bs107</strain>
    </source>
</reference>
<sequence length="266" mass="29802">MFNSGSRCAKKETPPSAQNKPKVDTIQDVSPYFPAEPQLTWEYEGFGNEYAAFTRKVLYRQGNRVQMSENNGGTVMGLVFDVSAQAVTKTFSVPEFYDERNILNEKANLQEVILKAPLRVGESWQNDGSKREVVSTGERVEVPAGKFEKVVKIKITPLEDKQDHEQFEYYAENTGLIMREFIAGDSRITSKLKSFKKTETRPKTKKGTIGIEGTEQEFVINLLDGSPLPFYTYVPGDMAFERVSSGEGDAFLIHANFAGKKGKTPT</sequence>
<evidence type="ECO:0000313" key="3">
    <source>
        <dbReference type="Proteomes" id="UP000222564"/>
    </source>
</evidence>
<organism evidence="2 3">
    <name type="scientific">Desulforamulus profundi</name>
    <dbReference type="NCBI Taxonomy" id="1383067"/>
    <lineage>
        <taxon>Bacteria</taxon>
        <taxon>Bacillati</taxon>
        <taxon>Bacillota</taxon>
        <taxon>Clostridia</taxon>
        <taxon>Eubacteriales</taxon>
        <taxon>Peptococcaceae</taxon>
        <taxon>Desulforamulus</taxon>
    </lineage>
</organism>
<proteinExistence type="predicted"/>
<evidence type="ECO:0008006" key="4">
    <source>
        <dbReference type="Google" id="ProtNLM"/>
    </source>
</evidence>
<feature type="region of interest" description="Disordered" evidence="1">
    <location>
        <begin position="1"/>
        <end position="24"/>
    </location>
</feature>
<dbReference type="Proteomes" id="UP000222564">
    <property type="component" value="Unassembled WGS sequence"/>
</dbReference>
<comment type="caution">
    <text evidence="2">The sequence shown here is derived from an EMBL/GenBank/DDBJ whole genome shotgun (WGS) entry which is preliminary data.</text>
</comment>
<dbReference type="RefSeq" id="WP_180260925.1">
    <property type="nucleotide sequence ID" value="NZ_AWQQ01000015.1"/>
</dbReference>
<evidence type="ECO:0000256" key="1">
    <source>
        <dbReference type="SAM" id="MobiDB-lite"/>
    </source>
</evidence>